<feature type="repeat" description="LDL-receptor class B" evidence="7">
    <location>
        <begin position="521"/>
        <end position="563"/>
    </location>
</feature>
<dbReference type="InterPro" id="IPR018097">
    <property type="entry name" value="EGF_Ca-bd_CS"/>
</dbReference>
<feature type="repeat" description="LDL-receptor class B" evidence="7">
    <location>
        <begin position="91"/>
        <end position="132"/>
    </location>
</feature>
<dbReference type="PROSITE" id="PS50026">
    <property type="entry name" value="EGF_3"/>
    <property type="match status" value="3"/>
</dbReference>
<dbReference type="GO" id="GO:0043410">
    <property type="term" value="P:positive regulation of MAPK cascade"/>
    <property type="evidence" value="ECO:0007669"/>
    <property type="project" value="TreeGrafter"/>
</dbReference>
<keyword evidence="5" id="KW-0325">Glycoprotein</keyword>
<keyword evidence="8" id="KW-1133">Transmembrane helix</keyword>
<dbReference type="InterPro" id="IPR009030">
    <property type="entry name" value="Growth_fac_rcpt_cys_sf"/>
</dbReference>
<organism evidence="11 12">
    <name type="scientific">Anabarilius grahami</name>
    <name type="common">Kanglang fish</name>
    <name type="synonym">Barilius grahami</name>
    <dbReference type="NCBI Taxonomy" id="495550"/>
    <lineage>
        <taxon>Eukaryota</taxon>
        <taxon>Metazoa</taxon>
        <taxon>Chordata</taxon>
        <taxon>Craniata</taxon>
        <taxon>Vertebrata</taxon>
        <taxon>Euteleostomi</taxon>
        <taxon>Actinopterygii</taxon>
        <taxon>Neopterygii</taxon>
        <taxon>Teleostei</taxon>
        <taxon>Ostariophysi</taxon>
        <taxon>Cypriniformes</taxon>
        <taxon>Xenocyprididae</taxon>
        <taxon>Xenocypridinae</taxon>
        <taxon>Xenocypridinae incertae sedis</taxon>
        <taxon>Anabarilius</taxon>
    </lineage>
</organism>
<comment type="caution">
    <text evidence="11">The sequence shown here is derived from an EMBL/GenBank/DDBJ whole genome shotgun (WGS) entry which is preliminary data.</text>
</comment>
<dbReference type="OrthoDB" id="4062651at2759"/>
<dbReference type="FunFam" id="2.120.10.30:FF:000241">
    <property type="entry name" value="Low-density lipoprotein receptor-related protein 6"/>
    <property type="match status" value="1"/>
</dbReference>
<dbReference type="PANTHER" id="PTHR46513">
    <property type="entry name" value="VITELLOGENIN RECEPTOR-LIKE PROTEIN-RELATED-RELATED"/>
    <property type="match status" value="1"/>
</dbReference>
<feature type="repeat" description="LDL-receptor class B" evidence="7">
    <location>
        <begin position="608"/>
        <end position="650"/>
    </location>
</feature>
<dbReference type="InterPro" id="IPR000033">
    <property type="entry name" value="LDLR_classB_rpt"/>
</dbReference>
<evidence type="ECO:0000256" key="9">
    <source>
        <dbReference type="SAM" id="SignalP"/>
    </source>
</evidence>
<comment type="caution">
    <text evidence="6">Lacks conserved residue(s) required for the propagation of feature annotation.</text>
</comment>
<reference evidence="11 12" key="1">
    <citation type="submission" date="2018-10" db="EMBL/GenBank/DDBJ databases">
        <title>Genome assembly for a Yunnan-Guizhou Plateau 3E fish, Anabarilius grahami (Regan), and its evolutionary and genetic applications.</title>
        <authorList>
            <person name="Jiang W."/>
        </authorList>
    </citation>
    <scope>NUCLEOTIDE SEQUENCE [LARGE SCALE GENOMIC DNA]</scope>
    <source>
        <strain evidence="11">AG-KIZ</strain>
        <tissue evidence="11">Muscle</tissue>
    </source>
</reference>
<evidence type="ECO:0000256" key="3">
    <source>
        <dbReference type="ARBA" id="ARBA00022737"/>
    </source>
</evidence>
<dbReference type="PROSITE" id="PS01186">
    <property type="entry name" value="EGF_2"/>
    <property type="match status" value="4"/>
</dbReference>
<evidence type="ECO:0000313" key="12">
    <source>
        <dbReference type="Proteomes" id="UP000281406"/>
    </source>
</evidence>
<dbReference type="Pfam" id="PF12947">
    <property type="entry name" value="EGF_3"/>
    <property type="match status" value="1"/>
</dbReference>
<protein>
    <submittedName>
        <fullName evidence="11">Pro-epidermal growth factor</fullName>
    </submittedName>
</protein>
<dbReference type="FunFam" id="2.10.25.10:FF:000010">
    <property type="entry name" value="Pro-epidermal growth factor"/>
    <property type="match status" value="1"/>
</dbReference>
<evidence type="ECO:0000313" key="11">
    <source>
        <dbReference type="EMBL" id="ROL51828.1"/>
    </source>
</evidence>
<dbReference type="PROSITE" id="PS00010">
    <property type="entry name" value="ASX_HYDROXYL"/>
    <property type="match status" value="3"/>
</dbReference>
<sequence>MFWRTIAATFHLWFWMVSMGPARASGPAEGALCWGGRPWAAGNFSCVDPEPYLLLGLGNGLQRMNLDGGDQRRIASRVGRSILLDFHLSEGTMFWADTHAGQINRAGLDGTGRLKLLSSVKRITGLAVNWIENSVLWSNADKGTIHRMDTDGRNEKTVLRDLSQPKSVVVDPNERYIFWLSDGVTPSIQRSDVTGGKKATVLKVADRLKVLAIDHRDRRLFWVQQGPGGLTAMGSCNYDGNIINVFNQPFRPQALRMTIFLDYVYLTDFKSKRITRVNKYTGGRGENVNSKRMPHPPADVKVVHPINQPVVEVPTPFNPGCNRHTGECVKVCSSRSDTGPCRCRDGFSLSKQGNYCEDINECALWNHGCSLGCENVPGSYFCTCPKGYVLLPDLKTCQGCLSADRGGCSQLCVTLFPGRWVCECQPGFQLQPDGPPSYLLFANAVDIRKINTNGKQSRKLLEEPRGTIIAVDYDPVQKRVYFADKGLKRIERASLDGGFREMLFSTGLDSPEGLAVDWVHRKLYWTDRGLSSISRSSLNGLDREIFIDKDIQKPRGIALHPQAQKVYWTDMGSRPAVERSGLNREMREVVVSTGLVSPSGVTVDHGSQRLYWCDLSRGVIESAKLDGSNRHILSENQVGHPFDVAVFENVLWVSDWEGHLLHRLDMRTGRNLEHVHDDTMQPASLAVVHPLAKPGADVCLHENGGCAQVCESRLGLAHCSCHSTHVLSADGKDCLAINTSFTESDDGESSDRLRNKTLNDESTPLAMLYTEKMISDQDDCYSLRCDVNAQCVLQEGRAVCQCVRGFTGDGELCVDVDECKAGLADCSVSEAECMNTAGGYFCQCKSGFSGDGQHCMDIDECRLNMHNCNVNAECLNAVGKYQCRCRSGFTGTGFSCQEMSKGSPSWPSTGSPLDVTSPWQHNNVVQSCPSTHDSYCLCALGYMGERCQFSDLEWWELQQAEEEKRRNMAIAMCIVLFVTLLSIAACITYCYGSKRHFATCPSEDDVGDISMSEDSFTETTTTTPQVYVVLDTSPCGDEKVLRVVGCPRATICPSCSSDAGGIFASEETVKLQRDNCSLDVANCSVSCDVHTFLVTEKATDNLISLEDPQAAPQ</sequence>
<dbReference type="Gene3D" id="2.120.10.30">
    <property type="entry name" value="TolB, C-terminal domain"/>
    <property type="match status" value="2"/>
</dbReference>
<feature type="chain" id="PRO_5018330421" evidence="9">
    <location>
        <begin position="25"/>
        <end position="1113"/>
    </location>
</feature>
<dbReference type="PROSITE" id="PS01187">
    <property type="entry name" value="EGF_CA"/>
    <property type="match status" value="2"/>
</dbReference>
<dbReference type="InterPro" id="IPR032485">
    <property type="entry name" value="LRP1-like_beta_prop"/>
</dbReference>
<dbReference type="Pfam" id="PF14670">
    <property type="entry name" value="FXa_inhibition"/>
    <property type="match status" value="1"/>
</dbReference>
<evidence type="ECO:0000256" key="7">
    <source>
        <dbReference type="PROSITE-ProRule" id="PRU00461"/>
    </source>
</evidence>
<keyword evidence="4" id="KW-1015">Disulfide bond</keyword>
<keyword evidence="2 9" id="KW-0732">Signal</keyword>
<evidence type="ECO:0000256" key="1">
    <source>
        <dbReference type="ARBA" id="ARBA00022536"/>
    </source>
</evidence>
<dbReference type="PROSITE" id="PS51120">
    <property type="entry name" value="LDLRB"/>
    <property type="match status" value="6"/>
</dbReference>
<proteinExistence type="predicted"/>
<dbReference type="FunFam" id="2.10.25.10:FF:000038">
    <property type="entry name" value="Fibrillin 2"/>
    <property type="match status" value="1"/>
</dbReference>
<keyword evidence="3" id="KW-0677">Repeat</keyword>
<dbReference type="EMBL" id="RJVU01018281">
    <property type="protein sequence ID" value="ROL51828.1"/>
    <property type="molecule type" value="Genomic_DNA"/>
</dbReference>
<dbReference type="GO" id="GO:0042813">
    <property type="term" value="F:Wnt receptor activity"/>
    <property type="evidence" value="ECO:0007669"/>
    <property type="project" value="TreeGrafter"/>
</dbReference>
<feature type="transmembrane region" description="Helical" evidence="8">
    <location>
        <begin position="968"/>
        <end position="991"/>
    </location>
</feature>
<dbReference type="GO" id="GO:0030855">
    <property type="term" value="P:epithelial cell differentiation"/>
    <property type="evidence" value="ECO:0007669"/>
    <property type="project" value="UniProtKB-ARBA"/>
</dbReference>
<feature type="signal peptide" evidence="9">
    <location>
        <begin position="1"/>
        <end position="24"/>
    </location>
</feature>
<gene>
    <name evidence="11" type="ORF">DPX16_19347</name>
</gene>
<name>A0A3N0Z1N1_ANAGA</name>
<dbReference type="SMART" id="SM00179">
    <property type="entry name" value="EGF_CA"/>
    <property type="match status" value="4"/>
</dbReference>
<dbReference type="SUPFAM" id="SSF57184">
    <property type="entry name" value="Growth factor receptor domain"/>
    <property type="match status" value="1"/>
</dbReference>
<evidence type="ECO:0000256" key="8">
    <source>
        <dbReference type="SAM" id="Phobius"/>
    </source>
</evidence>
<dbReference type="Pfam" id="PF00058">
    <property type="entry name" value="Ldl_recept_b"/>
    <property type="match status" value="3"/>
</dbReference>
<accession>A0A3N0Z1N1</accession>
<dbReference type="GO" id="GO:0008083">
    <property type="term" value="F:growth factor activity"/>
    <property type="evidence" value="ECO:0007669"/>
    <property type="project" value="TreeGrafter"/>
</dbReference>
<feature type="repeat" description="LDL-receptor class B" evidence="7">
    <location>
        <begin position="133"/>
        <end position="174"/>
    </location>
</feature>
<dbReference type="InterPro" id="IPR050778">
    <property type="entry name" value="Cueball_EGF_LRP_Nidogen"/>
</dbReference>
<dbReference type="InterPro" id="IPR024731">
    <property type="entry name" value="NELL2-like_EGF"/>
</dbReference>
<dbReference type="PANTHER" id="PTHR46513:SF5">
    <property type="entry name" value="PRO-EPIDERMAL GROWTH FACTOR"/>
    <property type="match status" value="1"/>
</dbReference>
<dbReference type="Pfam" id="PF07645">
    <property type="entry name" value="EGF_CA"/>
    <property type="match status" value="2"/>
</dbReference>
<dbReference type="AlphaFoldDB" id="A0A3N0Z1N1"/>
<feature type="domain" description="EGF-like" evidence="10">
    <location>
        <begin position="815"/>
        <end position="856"/>
    </location>
</feature>
<dbReference type="GO" id="GO:0008284">
    <property type="term" value="P:positive regulation of cell population proliferation"/>
    <property type="evidence" value="ECO:0007669"/>
    <property type="project" value="TreeGrafter"/>
</dbReference>
<evidence type="ECO:0000259" key="10">
    <source>
        <dbReference type="PROSITE" id="PS50026"/>
    </source>
</evidence>
<dbReference type="SUPFAM" id="SSF63825">
    <property type="entry name" value="YWTD domain"/>
    <property type="match status" value="2"/>
</dbReference>
<feature type="domain" description="EGF-like" evidence="10">
    <location>
        <begin position="857"/>
        <end position="897"/>
    </location>
</feature>
<dbReference type="Proteomes" id="UP000281406">
    <property type="component" value="Unassembled WGS sequence"/>
</dbReference>
<dbReference type="GO" id="GO:0005886">
    <property type="term" value="C:plasma membrane"/>
    <property type="evidence" value="ECO:0007669"/>
    <property type="project" value="TreeGrafter"/>
</dbReference>
<dbReference type="InterPro" id="IPR001881">
    <property type="entry name" value="EGF-like_Ca-bd_dom"/>
</dbReference>
<feature type="repeat" description="LDL-receptor class B" evidence="7">
    <location>
        <begin position="564"/>
        <end position="607"/>
    </location>
</feature>
<dbReference type="SUPFAM" id="SSF57196">
    <property type="entry name" value="EGF/Laminin"/>
    <property type="match status" value="4"/>
</dbReference>
<evidence type="ECO:0000256" key="5">
    <source>
        <dbReference type="ARBA" id="ARBA00023180"/>
    </source>
</evidence>
<feature type="domain" description="EGF-like" evidence="10">
    <location>
        <begin position="776"/>
        <end position="814"/>
    </location>
</feature>
<dbReference type="FunFam" id="2.120.10.30:FF:000036">
    <property type="entry name" value="Pro-epidermal growth factor"/>
    <property type="match status" value="1"/>
</dbReference>
<dbReference type="SMART" id="SM00181">
    <property type="entry name" value="EGF"/>
    <property type="match status" value="7"/>
</dbReference>
<evidence type="ECO:0000256" key="6">
    <source>
        <dbReference type="PROSITE-ProRule" id="PRU00076"/>
    </source>
</evidence>
<dbReference type="InterPro" id="IPR011042">
    <property type="entry name" value="6-blade_b-propeller_TolB-like"/>
</dbReference>
<dbReference type="GO" id="GO:0060070">
    <property type="term" value="P:canonical Wnt signaling pathway"/>
    <property type="evidence" value="ECO:0007669"/>
    <property type="project" value="TreeGrafter"/>
</dbReference>
<dbReference type="GO" id="GO:0005509">
    <property type="term" value="F:calcium ion binding"/>
    <property type="evidence" value="ECO:0007669"/>
    <property type="project" value="InterPro"/>
</dbReference>
<dbReference type="SMART" id="SM00135">
    <property type="entry name" value="LY"/>
    <property type="match status" value="9"/>
</dbReference>
<dbReference type="InterPro" id="IPR000152">
    <property type="entry name" value="EGF-type_Asp/Asn_hydroxyl_site"/>
</dbReference>
<keyword evidence="8" id="KW-0472">Membrane</keyword>
<dbReference type="Pfam" id="PF16472">
    <property type="entry name" value="DUF5050"/>
    <property type="match status" value="1"/>
</dbReference>
<keyword evidence="1 6" id="KW-0245">EGF-like domain</keyword>
<dbReference type="FunFam" id="2.10.25.10:FF:000362">
    <property type="entry name" value="Pro-epidermal growth factor"/>
    <property type="match status" value="1"/>
</dbReference>
<feature type="repeat" description="LDL-receptor class B" evidence="7">
    <location>
        <begin position="478"/>
        <end position="520"/>
    </location>
</feature>
<dbReference type="InterPro" id="IPR049883">
    <property type="entry name" value="NOTCH1_EGF-like"/>
</dbReference>
<keyword evidence="8" id="KW-0812">Transmembrane</keyword>
<dbReference type="CDD" id="cd00054">
    <property type="entry name" value="EGF_CA"/>
    <property type="match status" value="2"/>
</dbReference>
<keyword evidence="12" id="KW-1185">Reference proteome</keyword>
<dbReference type="GO" id="GO:0007173">
    <property type="term" value="P:epidermal growth factor receptor signaling pathway"/>
    <property type="evidence" value="ECO:0007669"/>
    <property type="project" value="TreeGrafter"/>
</dbReference>
<evidence type="ECO:0000256" key="2">
    <source>
        <dbReference type="ARBA" id="ARBA00022729"/>
    </source>
</evidence>
<dbReference type="InterPro" id="IPR000742">
    <property type="entry name" value="EGF"/>
</dbReference>
<dbReference type="GO" id="GO:0017147">
    <property type="term" value="F:Wnt-protein binding"/>
    <property type="evidence" value="ECO:0007669"/>
    <property type="project" value="TreeGrafter"/>
</dbReference>
<dbReference type="Gene3D" id="2.10.25.10">
    <property type="entry name" value="Laminin"/>
    <property type="match status" value="5"/>
</dbReference>
<evidence type="ECO:0000256" key="4">
    <source>
        <dbReference type="ARBA" id="ARBA00023157"/>
    </source>
</evidence>